<dbReference type="EMBL" id="KV454483">
    <property type="protein sequence ID" value="ODV60143.1"/>
    <property type="molecule type" value="Genomic_DNA"/>
</dbReference>
<dbReference type="RefSeq" id="XP_020046450.1">
    <property type="nucleotide sequence ID" value="XM_020189362.1"/>
</dbReference>
<keyword evidence="2" id="KW-1185">Reference proteome</keyword>
<gene>
    <name evidence="1" type="ORF">ASCRUDRAFT_156893</name>
</gene>
<organism evidence="1 2">
    <name type="scientific">Ascoidea rubescens DSM 1968</name>
    <dbReference type="NCBI Taxonomy" id="1344418"/>
    <lineage>
        <taxon>Eukaryota</taxon>
        <taxon>Fungi</taxon>
        <taxon>Dikarya</taxon>
        <taxon>Ascomycota</taxon>
        <taxon>Saccharomycotina</taxon>
        <taxon>Saccharomycetes</taxon>
        <taxon>Ascoideaceae</taxon>
        <taxon>Ascoidea</taxon>
    </lineage>
</organism>
<dbReference type="InParanoid" id="A0A1D2VF55"/>
<proteinExistence type="predicted"/>
<sequence length="101" mass="11335">MTALRHRRRAERDTLPRLTTHTTSAGHCLRCSGCRCDATLLRGRRCSCCGEIGRWMWPQLYLSLFFALSGAAIQQLHLCWFCFDIGFGTRFAASSSTASDS</sequence>
<dbReference type="AlphaFoldDB" id="A0A1D2VF55"/>
<reference evidence="2" key="1">
    <citation type="submission" date="2016-05" db="EMBL/GenBank/DDBJ databases">
        <title>Comparative genomics of biotechnologically important yeasts.</title>
        <authorList>
            <consortium name="DOE Joint Genome Institute"/>
            <person name="Riley R."/>
            <person name="Haridas S."/>
            <person name="Wolfe K.H."/>
            <person name="Lopes M.R."/>
            <person name="Hittinger C.T."/>
            <person name="Goker M."/>
            <person name="Salamov A."/>
            <person name="Wisecaver J."/>
            <person name="Long T.M."/>
            <person name="Aerts A.L."/>
            <person name="Barry K."/>
            <person name="Choi C."/>
            <person name="Clum A."/>
            <person name="Coughlan A.Y."/>
            <person name="Deshpande S."/>
            <person name="Douglass A.P."/>
            <person name="Hanson S.J."/>
            <person name="Klenk H.-P."/>
            <person name="Labutti K."/>
            <person name="Lapidus A."/>
            <person name="Lindquist E."/>
            <person name="Lipzen A."/>
            <person name="Meier-Kolthoff J.P."/>
            <person name="Ohm R.A."/>
            <person name="Otillar R.P."/>
            <person name="Pangilinan J."/>
            <person name="Peng Y."/>
            <person name="Rokas A."/>
            <person name="Rosa C.A."/>
            <person name="Scheuner C."/>
            <person name="Sibirny A.A."/>
            <person name="Slot J.C."/>
            <person name="Stielow J.B."/>
            <person name="Sun H."/>
            <person name="Kurtzman C.P."/>
            <person name="Blackwell M."/>
            <person name="Grigoriev I.V."/>
            <person name="Jeffries T.W."/>
        </authorList>
    </citation>
    <scope>NUCLEOTIDE SEQUENCE [LARGE SCALE GENOMIC DNA]</scope>
    <source>
        <strain evidence="2">DSM 1968</strain>
    </source>
</reference>
<dbReference type="GeneID" id="30962998"/>
<protein>
    <submittedName>
        <fullName evidence="1">Uncharacterized protein</fullName>
    </submittedName>
</protein>
<accession>A0A1D2VF55</accession>
<evidence type="ECO:0000313" key="2">
    <source>
        <dbReference type="Proteomes" id="UP000095038"/>
    </source>
</evidence>
<name>A0A1D2VF55_9ASCO</name>
<dbReference type="Proteomes" id="UP000095038">
    <property type="component" value="Unassembled WGS sequence"/>
</dbReference>
<evidence type="ECO:0000313" key="1">
    <source>
        <dbReference type="EMBL" id="ODV60143.1"/>
    </source>
</evidence>